<dbReference type="NCBIfam" id="TIGR01550">
    <property type="entry name" value="DOC_P1"/>
    <property type="match status" value="1"/>
</dbReference>
<dbReference type="PANTHER" id="PTHR39426:SF1">
    <property type="entry name" value="HOMOLOGY TO DEATH-ON-CURING PROTEIN OF PHAGE P1"/>
    <property type="match status" value="1"/>
</dbReference>
<dbReference type="InterPro" id="IPR003812">
    <property type="entry name" value="Fido"/>
</dbReference>
<accession>A0ABP7F7A9</accession>
<dbReference type="EMBL" id="BAABDD010000004">
    <property type="protein sequence ID" value="GAA3733009.1"/>
    <property type="molecule type" value="Genomic_DNA"/>
</dbReference>
<evidence type="ECO:0000313" key="3">
    <source>
        <dbReference type="Proteomes" id="UP001500908"/>
    </source>
</evidence>
<organism evidence="2 3">
    <name type="scientific">Salinactinospora qingdaonensis</name>
    <dbReference type="NCBI Taxonomy" id="702744"/>
    <lineage>
        <taxon>Bacteria</taxon>
        <taxon>Bacillati</taxon>
        <taxon>Actinomycetota</taxon>
        <taxon>Actinomycetes</taxon>
        <taxon>Streptosporangiales</taxon>
        <taxon>Nocardiopsidaceae</taxon>
        <taxon>Salinactinospora</taxon>
    </lineage>
</organism>
<name>A0ABP7F7A9_9ACTN</name>
<evidence type="ECO:0000259" key="1">
    <source>
        <dbReference type="PROSITE" id="PS51459"/>
    </source>
</evidence>
<dbReference type="PANTHER" id="PTHR39426">
    <property type="entry name" value="HOMOLOGY TO DEATH-ON-CURING PROTEIN OF PHAGE P1"/>
    <property type="match status" value="1"/>
</dbReference>
<dbReference type="PROSITE" id="PS51459">
    <property type="entry name" value="FIDO"/>
    <property type="match status" value="1"/>
</dbReference>
<feature type="domain" description="Fido" evidence="1">
    <location>
        <begin position="9"/>
        <end position="131"/>
    </location>
</feature>
<reference evidence="3" key="1">
    <citation type="journal article" date="2019" name="Int. J. Syst. Evol. Microbiol.">
        <title>The Global Catalogue of Microorganisms (GCM) 10K type strain sequencing project: providing services to taxonomists for standard genome sequencing and annotation.</title>
        <authorList>
            <consortium name="The Broad Institute Genomics Platform"/>
            <consortium name="The Broad Institute Genome Sequencing Center for Infectious Disease"/>
            <person name="Wu L."/>
            <person name="Ma J."/>
        </authorList>
    </citation>
    <scope>NUCLEOTIDE SEQUENCE [LARGE SCALE GENOMIC DNA]</scope>
    <source>
        <strain evidence="3">JCM 17137</strain>
    </source>
</reference>
<dbReference type="Gene3D" id="1.20.120.1870">
    <property type="entry name" value="Fic/DOC protein, Fido domain"/>
    <property type="match status" value="1"/>
</dbReference>
<gene>
    <name evidence="2" type="ORF">GCM10022402_11910</name>
</gene>
<dbReference type="InterPro" id="IPR006440">
    <property type="entry name" value="Doc"/>
</dbReference>
<comment type="caution">
    <text evidence="2">The sequence shown here is derived from an EMBL/GenBank/DDBJ whole genome shotgun (WGS) entry which is preliminary data.</text>
</comment>
<sequence>MTAAPVIYLTAQLVVDITSVSLRQRGQGDAEIRDYGLLESAAHRPRSSFFGVEHYPGLFEKAAALMHSLARNHVFVDGNKRAAWNCAATFLEVNGFPLLEPLEEDRAERFVLDVSTGNLDEVAAIAAVLRTFHEADSVA</sequence>
<evidence type="ECO:0000313" key="2">
    <source>
        <dbReference type="EMBL" id="GAA3733009.1"/>
    </source>
</evidence>
<dbReference type="InterPro" id="IPR053737">
    <property type="entry name" value="Type_II_TA_Toxin"/>
</dbReference>
<proteinExistence type="predicted"/>
<dbReference type="RefSeq" id="WP_344968153.1">
    <property type="nucleotide sequence ID" value="NZ_BAABDD010000004.1"/>
</dbReference>
<protein>
    <submittedName>
        <fullName evidence="2">Type II toxin-antitoxin system death-on-curing family toxin</fullName>
    </submittedName>
</protein>
<dbReference type="Pfam" id="PF02661">
    <property type="entry name" value="Fic"/>
    <property type="match status" value="1"/>
</dbReference>
<dbReference type="SUPFAM" id="SSF140931">
    <property type="entry name" value="Fic-like"/>
    <property type="match status" value="1"/>
</dbReference>
<dbReference type="Proteomes" id="UP001500908">
    <property type="component" value="Unassembled WGS sequence"/>
</dbReference>
<dbReference type="InterPro" id="IPR036597">
    <property type="entry name" value="Fido-like_dom_sf"/>
</dbReference>
<keyword evidence="3" id="KW-1185">Reference proteome</keyword>